<dbReference type="RefSeq" id="WP_158917278.1">
    <property type="nucleotide sequence ID" value="NZ_CP047020.1"/>
</dbReference>
<sequence length="65" mass="6698">MNGAMVSEGDVVGIGIGSDGVVERDDIQDVALGEAGEALGRVVELVAAQLRDFPLVGEAAMRWNA</sequence>
<keyword evidence="2" id="KW-1185">Reference proteome</keyword>
<proteinExistence type="predicted"/>
<name>A0A6I6MVR2_9ACTN</name>
<gene>
    <name evidence="1" type="ORF">GQF42_02760</name>
</gene>
<dbReference type="EMBL" id="CP047020">
    <property type="protein sequence ID" value="QHA02359.1"/>
    <property type="molecule type" value="Genomic_DNA"/>
</dbReference>
<evidence type="ECO:0000313" key="1">
    <source>
        <dbReference type="EMBL" id="QHA02359.1"/>
    </source>
</evidence>
<dbReference type="AlphaFoldDB" id="A0A6I6MVR2"/>
<reference evidence="1 2" key="1">
    <citation type="submission" date="2019-12" db="EMBL/GenBank/DDBJ databases">
        <title>Streptomyces sp. strain T44 isolated from rhizosphere soil of Broussonetia papyrifera.</title>
        <authorList>
            <person name="Mo P."/>
        </authorList>
    </citation>
    <scope>NUCLEOTIDE SEQUENCE [LARGE SCALE GENOMIC DNA]</scope>
    <source>
        <strain evidence="1 2">T44</strain>
    </source>
</reference>
<dbReference type="Proteomes" id="UP000436138">
    <property type="component" value="Chromosome"/>
</dbReference>
<protein>
    <submittedName>
        <fullName evidence="1">Uncharacterized protein</fullName>
    </submittedName>
</protein>
<evidence type="ECO:0000313" key="2">
    <source>
        <dbReference type="Proteomes" id="UP000436138"/>
    </source>
</evidence>
<dbReference type="KEGG" id="sbro:GQF42_02760"/>
<accession>A0A6I6MVR2</accession>
<organism evidence="1 2">
    <name type="scientific">Streptomyces broussonetiae</name>
    <dbReference type="NCBI Taxonomy" id="2686304"/>
    <lineage>
        <taxon>Bacteria</taxon>
        <taxon>Bacillati</taxon>
        <taxon>Actinomycetota</taxon>
        <taxon>Actinomycetes</taxon>
        <taxon>Kitasatosporales</taxon>
        <taxon>Streptomycetaceae</taxon>
        <taxon>Streptomyces</taxon>
    </lineage>
</organism>